<organism evidence="17 18">
    <name type="scientific">Methylobacterium soli</name>
    <dbReference type="NCBI Taxonomy" id="553447"/>
    <lineage>
        <taxon>Bacteria</taxon>
        <taxon>Pseudomonadati</taxon>
        <taxon>Pseudomonadota</taxon>
        <taxon>Alphaproteobacteria</taxon>
        <taxon>Hyphomicrobiales</taxon>
        <taxon>Methylobacteriaceae</taxon>
        <taxon>Methylobacterium</taxon>
    </lineage>
</organism>
<evidence type="ECO:0000256" key="14">
    <source>
        <dbReference type="PIRSR" id="PIRSR000294-2"/>
    </source>
</evidence>
<keyword evidence="7" id="KW-0574">Periplasm</keyword>
<dbReference type="PIRSF" id="PIRSF000294">
    <property type="entry name" value="Cytochrome-c_peroxidase"/>
    <property type="match status" value="1"/>
</dbReference>
<keyword evidence="10 14" id="KW-0408">Iron</keyword>
<evidence type="ECO:0000256" key="8">
    <source>
        <dbReference type="ARBA" id="ARBA00022982"/>
    </source>
</evidence>
<dbReference type="InterPro" id="IPR009056">
    <property type="entry name" value="Cyt_c-like_dom"/>
</dbReference>
<dbReference type="PROSITE" id="PS51007">
    <property type="entry name" value="CYTC"/>
    <property type="match status" value="2"/>
</dbReference>
<feature type="domain" description="Cytochrome c" evidence="16">
    <location>
        <begin position="204"/>
        <end position="324"/>
    </location>
</feature>
<evidence type="ECO:0000256" key="2">
    <source>
        <dbReference type="ARBA" id="ARBA00004856"/>
    </source>
</evidence>
<dbReference type="InterPro" id="IPR051395">
    <property type="entry name" value="Cytochrome_c_Peroxidase/MauG"/>
</dbReference>
<reference evidence="17 18" key="1">
    <citation type="submission" date="2019-09" db="EMBL/GenBank/DDBJ databases">
        <title>YIM 48816 draft genome.</title>
        <authorList>
            <person name="Jiang L."/>
        </authorList>
    </citation>
    <scope>NUCLEOTIDE SEQUENCE [LARGE SCALE GENOMIC DNA]</scope>
    <source>
        <strain evidence="17 18">YIM 48816</strain>
    </source>
</reference>
<comment type="pathway">
    <text evidence="2">One-carbon metabolism; methylamine degradation.</text>
</comment>
<feature type="binding site" description="axial binding residue" evidence="14">
    <location>
        <position position="223"/>
    </location>
    <ligand>
        <name>heme c</name>
        <dbReference type="ChEBI" id="CHEBI:61717"/>
        <label>2</label>
    </ligand>
    <ligandPart>
        <name>Fe</name>
        <dbReference type="ChEBI" id="CHEBI:18248"/>
    </ligandPart>
</feature>
<name>A0A6L3T4C1_9HYPH</name>
<dbReference type="PANTHER" id="PTHR30600">
    <property type="entry name" value="CYTOCHROME C PEROXIDASE-RELATED"/>
    <property type="match status" value="1"/>
</dbReference>
<dbReference type="GO" id="GO:0009055">
    <property type="term" value="F:electron transfer activity"/>
    <property type="evidence" value="ECO:0007669"/>
    <property type="project" value="InterPro"/>
</dbReference>
<dbReference type="AlphaFoldDB" id="A0A6L3T4C1"/>
<feature type="binding site" description="covalent" evidence="13">
    <location>
        <position position="74"/>
    </location>
    <ligand>
        <name>heme c</name>
        <dbReference type="ChEBI" id="CHEBI:61717"/>
        <label>1</label>
    </ligand>
</feature>
<feature type="binding site" description="covalent" evidence="13">
    <location>
        <position position="77"/>
    </location>
    <ligand>
        <name>heme c</name>
        <dbReference type="ChEBI" id="CHEBI:61717"/>
        <label>1</label>
    </ligand>
</feature>
<feature type="domain" description="Cytochrome c" evidence="16">
    <location>
        <begin position="52"/>
        <end position="153"/>
    </location>
</feature>
<accession>A0A6L3T4C1</accession>
<evidence type="ECO:0000256" key="1">
    <source>
        <dbReference type="ARBA" id="ARBA00004418"/>
    </source>
</evidence>
<dbReference type="SUPFAM" id="SSF46626">
    <property type="entry name" value="Cytochrome c"/>
    <property type="match status" value="2"/>
</dbReference>
<evidence type="ECO:0000256" key="4">
    <source>
        <dbReference type="ARBA" id="ARBA00022617"/>
    </source>
</evidence>
<comment type="function">
    <text evidence="11">Involved in methylamine metabolism. Essential for the maturation of the beta subunit of MADH, presumably via a step in the biosynthesis of tryptophan tryptophylquinone (TTQ), the cofactor of MADH.</text>
</comment>
<evidence type="ECO:0000259" key="16">
    <source>
        <dbReference type="PROSITE" id="PS51007"/>
    </source>
</evidence>
<keyword evidence="4 13" id="KW-0349">Heme</keyword>
<dbReference type="InterPro" id="IPR026259">
    <property type="entry name" value="MauG/Cytc_peroxidase"/>
</dbReference>
<dbReference type="Gene3D" id="1.10.760.10">
    <property type="entry name" value="Cytochrome c-like domain"/>
    <property type="match status" value="2"/>
</dbReference>
<keyword evidence="6 15" id="KW-0732">Signal</keyword>
<dbReference type="GO" id="GO:0042597">
    <property type="term" value="C:periplasmic space"/>
    <property type="evidence" value="ECO:0007669"/>
    <property type="project" value="UniProtKB-SubCell"/>
</dbReference>
<evidence type="ECO:0000256" key="13">
    <source>
        <dbReference type="PIRSR" id="PIRSR000294-1"/>
    </source>
</evidence>
<keyword evidence="18" id="KW-1185">Reference proteome</keyword>
<dbReference type="FunFam" id="1.10.760.10:FF:000019">
    <property type="entry name" value="Di-heme cytochrome C peroxidase"/>
    <property type="match status" value="1"/>
</dbReference>
<keyword evidence="8" id="KW-0249">Electron transport</keyword>
<feature type="binding site" description="covalent" evidence="13">
    <location>
        <position position="219"/>
    </location>
    <ligand>
        <name>heme c</name>
        <dbReference type="ChEBI" id="CHEBI:61717"/>
        <label>2</label>
    </ligand>
</feature>
<dbReference type="Pfam" id="PF03150">
    <property type="entry name" value="CCP_MauG"/>
    <property type="match status" value="1"/>
</dbReference>
<evidence type="ECO:0000256" key="7">
    <source>
        <dbReference type="ARBA" id="ARBA00022764"/>
    </source>
</evidence>
<feature type="chain" id="PRO_5026749220" description="Methylamine utilization protein MauG" evidence="15">
    <location>
        <begin position="24"/>
        <end position="337"/>
    </location>
</feature>
<keyword evidence="5 14" id="KW-0479">Metal-binding</keyword>
<protein>
    <recommendedName>
        <fullName evidence="12">Methylamine utilization protein MauG</fullName>
    </recommendedName>
</protein>
<evidence type="ECO:0000313" key="18">
    <source>
        <dbReference type="Proteomes" id="UP000474159"/>
    </source>
</evidence>
<evidence type="ECO:0000256" key="9">
    <source>
        <dbReference type="ARBA" id="ARBA00023002"/>
    </source>
</evidence>
<evidence type="ECO:0000256" key="12">
    <source>
        <dbReference type="ARBA" id="ARBA00073576"/>
    </source>
</evidence>
<gene>
    <name evidence="17" type="ORF">F6X53_07165</name>
</gene>
<dbReference type="RefSeq" id="WP_150998883.1">
    <property type="nucleotide sequence ID" value="NZ_BPQY01000785.1"/>
</dbReference>
<dbReference type="PANTHER" id="PTHR30600:SF10">
    <property type="entry name" value="BLL6722 PROTEIN"/>
    <property type="match status" value="1"/>
</dbReference>
<keyword evidence="9" id="KW-0560">Oxidoreductase</keyword>
<feature type="binding site" description="axial binding residue" evidence="14">
    <location>
        <position position="78"/>
    </location>
    <ligand>
        <name>heme c</name>
        <dbReference type="ChEBI" id="CHEBI:61717"/>
        <label>1</label>
    </ligand>
    <ligandPart>
        <name>Fe</name>
        <dbReference type="ChEBI" id="CHEBI:18248"/>
    </ligandPart>
</feature>
<dbReference type="GO" id="GO:0046872">
    <property type="term" value="F:metal ion binding"/>
    <property type="evidence" value="ECO:0007669"/>
    <property type="project" value="UniProtKB-KW"/>
</dbReference>
<evidence type="ECO:0000256" key="6">
    <source>
        <dbReference type="ARBA" id="ARBA00022729"/>
    </source>
</evidence>
<evidence type="ECO:0000256" key="3">
    <source>
        <dbReference type="ARBA" id="ARBA00022448"/>
    </source>
</evidence>
<comment type="caution">
    <text evidence="17">The sequence shown here is derived from an EMBL/GenBank/DDBJ whole genome shotgun (WGS) entry which is preliminary data.</text>
</comment>
<sequence length="337" mass="36767">MLLKLGRAASVLVLASLCLPARGTEDGIAALKAQYRRPMQVPFPDEAPYSPQMATLGKMLFFDPRLSGMQHMSCASCHNPSFGFEVPVPGAIGSTNKPLPRKAPTVLNAAWLPVLFWDGRAPNLEIQAQGPITTPAEMDGKFPEIVARLKGIPEYRAWFGKLFPQEGVTQDTLLTAIATYERTVVSGWAPFDRWVEGDEAALSPAARRGFVLFNGKAACAGCHTGWNFTDNKFHDIGISTQDLGRAAFDPDNPLARHAFKTPGLRNLTHRAPFGHGGQFADLDAIVTFYESGGMNRPSRSPLMRPLALTRAEHEDLVDFLKSLTAEKTETALPNLPN</sequence>
<comment type="PTM">
    <text evidence="13">Binds 2 heme groups per subunit.</text>
</comment>
<evidence type="ECO:0000313" key="17">
    <source>
        <dbReference type="EMBL" id="KAB1080013.1"/>
    </source>
</evidence>
<keyword evidence="3" id="KW-0813">Transport</keyword>
<dbReference type="GO" id="GO:0004130">
    <property type="term" value="F:cytochrome-c peroxidase activity"/>
    <property type="evidence" value="ECO:0007669"/>
    <property type="project" value="TreeGrafter"/>
</dbReference>
<dbReference type="OrthoDB" id="9805202at2"/>
<dbReference type="InterPro" id="IPR036909">
    <property type="entry name" value="Cyt_c-like_dom_sf"/>
</dbReference>
<comment type="cofactor">
    <cofactor evidence="13">
        <name>heme</name>
        <dbReference type="ChEBI" id="CHEBI:30413"/>
    </cofactor>
    <text evidence="13">Binds 2 heme groups.</text>
</comment>
<feature type="binding site" description="covalent" evidence="13">
    <location>
        <position position="222"/>
    </location>
    <ligand>
        <name>heme c</name>
        <dbReference type="ChEBI" id="CHEBI:61717"/>
        <label>2</label>
    </ligand>
</feature>
<proteinExistence type="predicted"/>
<dbReference type="GO" id="GO:0020037">
    <property type="term" value="F:heme binding"/>
    <property type="evidence" value="ECO:0007669"/>
    <property type="project" value="InterPro"/>
</dbReference>
<evidence type="ECO:0000256" key="10">
    <source>
        <dbReference type="ARBA" id="ARBA00023004"/>
    </source>
</evidence>
<feature type="signal peptide" evidence="15">
    <location>
        <begin position="1"/>
        <end position="23"/>
    </location>
</feature>
<dbReference type="EMBL" id="VZZK01000006">
    <property type="protein sequence ID" value="KAB1080013.1"/>
    <property type="molecule type" value="Genomic_DNA"/>
</dbReference>
<dbReference type="InterPro" id="IPR004852">
    <property type="entry name" value="Di-haem_cyt_c_peroxidsae"/>
</dbReference>
<dbReference type="Pfam" id="PF00034">
    <property type="entry name" value="Cytochrom_C"/>
    <property type="match status" value="1"/>
</dbReference>
<comment type="subcellular location">
    <subcellularLocation>
        <location evidence="1">Periplasm</location>
    </subcellularLocation>
</comment>
<evidence type="ECO:0000256" key="11">
    <source>
        <dbReference type="ARBA" id="ARBA00058991"/>
    </source>
</evidence>
<dbReference type="Proteomes" id="UP000474159">
    <property type="component" value="Unassembled WGS sequence"/>
</dbReference>
<evidence type="ECO:0000256" key="15">
    <source>
        <dbReference type="SAM" id="SignalP"/>
    </source>
</evidence>
<evidence type="ECO:0000256" key="5">
    <source>
        <dbReference type="ARBA" id="ARBA00022723"/>
    </source>
</evidence>